<name>A0A061QVZ8_9CHLO</name>
<sequence length="232" mass="25368">MSRSNEKVLSYQDVLLRRADVELLRESEWLNDQIIAFYLEYLSQERLQGRPGVLFLPPTVAFLICNALSPAELMPMLEPLKIPQRKVVLLPVNDNTSVERAEGGTHWSALVCCPEAAACIHFDSAAGSNRSAAQRLCRAVGPLLGLAGAPRLVEARMAQQRNSHDCGVYTIAVAEAIAGTPDLESRSADGVREALERFPFPEPAGMRRGVRDLVARLAARQGRAPGAEEQPE</sequence>
<accession>A0A061QVZ8</accession>
<organism evidence="6">
    <name type="scientific">Tetraselmis sp. GSL018</name>
    <dbReference type="NCBI Taxonomy" id="582737"/>
    <lineage>
        <taxon>Eukaryota</taxon>
        <taxon>Viridiplantae</taxon>
        <taxon>Chlorophyta</taxon>
        <taxon>core chlorophytes</taxon>
        <taxon>Chlorodendrophyceae</taxon>
        <taxon>Chlorodendrales</taxon>
        <taxon>Chlorodendraceae</taxon>
        <taxon>Tetraselmis</taxon>
    </lineage>
</organism>
<dbReference type="InterPro" id="IPR038765">
    <property type="entry name" value="Papain-like_cys_pep_sf"/>
</dbReference>
<dbReference type="AlphaFoldDB" id="A0A061QVZ8"/>
<comment type="similarity">
    <text evidence="1">Belongs to the peptidase C48 family.</text>
</comment>
<dbReference type="EMBL" id="GBEZ01021941">
    <property type="protein sequence ID" value="JAC64852.1"/>
    <property type="molecule type" value="Transcribed_RNA"/>
</dbReference>
<gene>
    <name evidence="6" type="primary">SENP8</name>
    <name evidence="6" type="ORF">TSPGSL018_17369</name>
</gene>
<feature type="domain" description="Ubiquitin-like protease family profile" evidence="5">
    <location>
        <begin position="14"/>
        <end position="177"/>
    </location>
</feature>
<dbReference type="SUPFAM" id="SSF54001">
    <property type="entry name" value="Cysteine proteinases"/>
    <property type="match status" value="1"/>
</dbReference>
<evidence type="ECO:0000256" key="2">
    <source>
        <dbReference type="ARBA" id="ARBA00022670"/>
    </source>
</evidence>
<evidence type="ECO:0000256" key="1">
    <source>
        <dbReference type="ARBA" id="ARBA00005234"/>
    </source>
</evidence>
<evidence type="ECO:0000259" key="5">
    <source>
        <dbReference type="PROSITE" id="PS50600"/>
    </source>
</evidence>
<evidence type="ECO:0000313" key="6">
    <source>
        <dbReference type="EMBL" id="JAC64852.1"/>
    </source>
</evidence>
<evidence type="ECO:0000256" key="3">
    <source>
        <dbReference type="ARBA" id="ARBA00022801"/>
    </source>
</evidence>
<dbReference type="PANTHER" id="PTHR46468:SF1">
    <property type="entry name" value="SENTRIN-SPECIFIC PROTEASE 8"/>
    <property type="match status" value="1"/>
</dbReference>
<dbReference type="InterPro" id="IPR003653">
    <property type="entry name" value="Peptidase_C48_C"/>
</dbReference>
<reference evidence="6" key="1">
    <citation type="submission" date="2014-05" db="EMBL/GenBank/DDBJ databases">
        <title>The transcriptome of the halophilic microalga Tetraselmis sp. GSL018 isolated from the Great Salt Lake, Utah.</title>
        <authorList>
            <person name="Jinkerson R.E."/>
            <person name="D'Adamo S."/>
            <person name="Posewitz M.C."/>
        </authorList>
    </citation>
    <scope>NUCLEOTIDE SEQUENCE</scope>
    <source>
        <strain evidence="6">GSL018</strain>
    </source>
</reference>
<proteinExistence type="inferred from homology"/>
<dbReference type="PANTHER" id="PTHR46468">
    <property type="entry name" value="SENTRIN-SPECIFIC PROTEASE 8"/>
    <property type="match status" value="1"/>
</dbReference>
<dbReference type="InterPro" id="IPR044613">
    <property type="entry name" value="Nep1/2-like"/>
</dbReference>
<dbReference type="PROSITE" id="PS50600">
    <property type="entry name" value="ULP_PROTEASE"/>
    <property type="match status" value="1"/>
</dbReference>
<dbReference type="GO" id="GO:0000338">
    <property type="term" value="P:protein deneddylation"/>
    <property type="evidence" value="ECO:0007669"/>
    <property type="project" value="TreeGrafter"/>
</dbReference>
<dbReference type="GO" id="GO:0006508">
    <property type="term" value="P:proteolysis"/>
    <property type="evidence" value="ECO:0007669"/>
    <property type="project" value="UniProtKB-KW"/>
</dbReference>
<dbReference type="Gene3D" id="3.40.395.10">
    <property type="entry name" value="Adenoviral Proteinase, Chain A"/>
    <property type="match status" value="1"/>
</dbReference>
<evidence type="ECO:0000256" key="4">
    <source>
        <dbReference type="ARBA" id="ARBA00022807"/>
    </source>
</evidence>
<dbReference type="Pfam" id="PF02902">
    <property type="entry name" value="Peptidase_C48"/>
    <property type="match status" value="1"/>
</dbReference>
<dbReference type="GO" id="GO:0008234">
    <property type="term" value="F:cysteine-type peptidase activity"/>
    <property type="evidence" value="ECO:0007669"/>
    <property type="project" value="UniProtKB-KW"/>
</dbReference>
<keyword evidence="4" id="KW-0788">Thiol protease</keyword>
<dbReference type="MEROPS" id="C48.A03"/>
<keyword evidence="3" id="KW-0378">Hydrolase</keyword>
<keyword evidence="2 6" id="KW-0645">Protease</keyword>
<dbReference type="GO" id="GO:0019784">
    <property type="term" value="F:deNEDDylase activity"/>
    <property type="evidence" value="ECO:0007669"/>
    <property type="project" value="InterPro"/>
</dbReference>
<protein>
    <submittedName>
        <fullName evidence="6">Sentrin-specific protease 8</fullName>
    </submittedName>
</protein>